<keyword evidence="3" id="KW-0175">Coiled coil</keyword>
<evidence type="ECO:0000313" key="7">
    <source>
        <dbReference type="Proteomes" id="UP001285908"/>
    </source>
</evidence>
<proteinExistence type="inferred from homology"/>
<sequence length="892" mass="97681">MVSGRPNTDKRAHKRARKEESHEAAEDIDGAAASSPEALQDQLVPAMQEFDINAILKNSALAAKVDDQAITLQNQATTLSGQAIIIKKQTNVLHRFERKLETFAEDTRAAVETANVVQDQIGRYVGPVEKHGNRLNFLEAKQEGSGNFMLACLQRMGEFTSQLKAVRAELAATKQELATTQQELAATNIELVEINVALAATKKELAVVNQHVNAIQTVALDNDDNLRWHYGKHLFQVSTAVTKIRYTLSSSELDGGPPPPCGDSVWSIFQHGIDIDPERAAMISFWQPANHLEALVGKSPCPAKSMVDPKHQDSMLIWSYDQMQRGTARLGAILDRHNVPADSMILTFIPHGVEWSLVMWAAALKCHTLVCRTVQLLHSSLPDDQQLKEYYFRRLRPAVVIVEDDESAAIVDKLQQDAAAAGDRSSDSGSSFFLGICLCPLTPARRTSGSNWISFASDIVSPRPPFTDEESSVSAQQVRDRLDRISNIFFTSGTSASQPKGVPRTTRNVCAAIASHTAFSSSPRAPEIPRPGTVGLIFSANMMALSMTSPLIQWYNGGTVVIPSRVFSVSANLEAIERCGVTNMELMRSQLVLLAKHKDFAPRKIRSIRVIFVSGEIITVGYLERVREMLGVGENVLLVAGFGMTEGVGALGYPPSVLEKGMPKPLGDVMPVGTATPGTRVKVVDVEKKVSETTQTPQNDQATAEKEKEWEVVPRGKQGELHISNEAYVDGYLDGLAPQMFYRDRKGTKWFRTGDLAVIDESGMVFVVGRMKDILKSSVGFFNPTAIEAFLARHLSVEVCVIGIPSPMHGEMPYVILDRLPENGTATDVSEMFSQMMPGGSGFSLGEVITLKELGLDTWPITVTGKMQRHQLRKIAVAYLKTKDISGYALDG</sequence>
<feature type="coiled-coil region" evidence="3">
    <location>
        <begin position="156"/>
        <end position="190"/>
    </location>
</feature>
<dbReference type="Proteomes" id="UP001285908">
    <property type="component" value="Unassembled WGS sequence"/>
</dbReference>
<accession>A0AAJ0HZK6</accession>
<organism evidence="6 7">
    <name type="scientific">Neurospora hispaniola</name>
    <dbReference type="NCBI Taxonomy" id="588809"/>
    <lineage>
        <taxon>Eukaryota</taxon>
        <taxon>Fungi</taxon>
        <taxon>Dikarya</taxon>
        <taxon>Ascomycota</taxon>
        <taxon>Pezizomycotina</taxon>
        <taxon>Sordariomycetes</taxon>
        <taxon>Sordariomycetidae</taxon>
        <taxon>Sordariales</taxon>
        <taxon>Sordariaceae</taxon>
        <taxon>Neurospora</taxon>
    </lineage>
</organism>
<comment type="similarity">
    <text evidence="1">Belongs to the ATP-dependent AMP-binding enzyme family.</text>
</comment>
<name>A0AAJ0HZK6_9PEZI</name>
<dbReference type="InterPro" id="IPR000873">
    <property type="entry name" value="AMP-dep_synth/lig_dom"/>
</dbReference>
<dbReference type="GeneID" id="87876934"/>
<evidence type="ECO:0000256" key="4">
    <source>
        <dbReference type="SAM" id="MobiDB-lite"/>
    </source>
</evidence>
<evidence type="ECO:0000256" key="1">
    <source>
        <dbReference type="ARBA" id="ARBA00006432"/>
    </source>
</evidence>
<dbReference type="Gene3D" id="3.40.50.12780">
    <property type="entry name" value="N-terminal domain of ligase-like"/>
    <property type="match status" value="1"/>
</dbReference>
<dbReference type="PANTHER" id="PTHR24096:SF149">
    <property type="entry name" value="AMP-BINDING DOMAIN-CONTAINING PROTEIN-RELATED"/>
    <property type="match status" value="1"/>
</dbReference>
<dbReference type="SUPFAM" id="SSF56801">
    <property type="entry name" value="Acetyl-CoA synthetase-like"/>
    <property type="match status" value="1"/>
</dbReference>
<dbReference type="InterPro" id="IPR042099">
    <property type="entry name" value="ANL_N_sf"/>
</dbReference>
<dbReference type="EMBL" id="JAULSX010000010">
    <property type="protein sequence ID" value="KAK3485505.1"/>
    <property type="molecule type" value="Genomic_DNA"/>
</dbReference>
<dbReference type="Gene3D" id="3.30.300.30">
    <property type="match status" value="1"/>
</dbReference>
<dbReference type="AlphaFoldDB" id="A0AAJ0HZK6"/>
<dbReference type="RefSeq" id="XP_062688409.1">
    <property type="nucleotide sequence ID" value="XM_062839312.1"/>
</dbReference>
<dbReference type="InterPro" id="IPR045851">
    <property type="entry name" value="AMP-bd_C_sf"/>
</dbReference>
<evidence type="ECO:0000256" key="2">
    <source>
        <dbReference type="ARBA" id="ARBA00022598"/>
    </source>
</evidence>
<gene>
    <name evidence="6" type="ORF">B0T23DRAFT_408587</name>
</gene>
<keyword evidence="2" id="KW-0436">Ligase</keyword>
<dbReference type="GO" id="GO:0019748">
    <property type="term" value="P:secondary metabolic process"/>
    <property type="evidence" value="ECO:0007669"/>
    <property type="project" value="TreeGrafter"/>
</dbReference>
<comment type="caution">
    <text evidence="6">The sequence shown here is derived from an EMBL/GenBank/DDBJ whole genome shotgun (WGS) entry which is preliminary data.</text>
</comment>
<dbReference type="GO" id="GO:0016405">
    <property type="term" value="F:CoA-ligase activity"/>
    <property type="evidence" value="ECO:0007669"/>
    <property type="project" value="TreeGrafter"/>
</dbReference>
<evidence type="ECO:0000259" key="5">
    <source>
        <dbReference type="Pfam" id="PF00501"/>
    </source>
</evidence>
<dbReference type="Pfam" id="PF00501">
    <property type="entry name" value="AMP-binding"/>
    <property type="match status" value="1"/>
</dbReference>
<feature type="domain" description="AMP-dependent synthetase/ligase" evidence="5">
    <location>
        <begin position="318"/>
        <end position="732"/>
    </location>
</feature>
<keyword evidence="7" id="KW-1185">Reference proteome</keyword>
<evidence type="ECO:0000256" key="3">
    <source>
        <dbReference type="SAM" id="Coils"/>
    </source>
</evidence>
<evidence type="ECO:0000313" key="6">
    <source>
        <dbReference type="EMBL" id="KAK3485505.1"/>
    </source>
</evidence>
<protein>
    <recommendedName>
        <fullName evidence="5">AMP-dependent synthetase/ligase domain-containing protein</fullName>
    </recommendedName>
</protein>
<dbReference type="PANTHER" id="PTHR24096">
    <property type="entry name" value="LONG-CHAIN-FATTY-ACID--COA LIGASE"/>
    <property type="match status" value="1"/>
</dbReference>
<feature type="region of interest" description="Disordered" evidence="4">
    <location>
        <begin position="1"/>
        <end position="36"/>
    </location>
</feature>
<reference evidence="6 7" key="1">
    <citation type="journal article" date="2023" name="Mol. Phylogenet. Evol.">
        <title>Genome-scale phylogeny and comparative genomics of the fungal order Sordariales.</title>
        <authorList>
            <person name="Hensen N."/>
            <person name="Bonometti L."/>
            <person name="Westerberg I."/>
            <person name="Brannstrom I.O."/>
            <person name="Guillou S."/>
            <person name="Cros-Aarteil S."/>
            <person name="Calhoun S."/>
            <person name="Haridas S."/>
            <person name="Kuo A."/>
            <person name="Mondo S."/>
            <person name="Pangilinan J."/>
            <person name="Riley R."/>
            <person name="LaButti K."/>
            <person name="Andreopoulos B."/>
            <person name="Lipzen A."/>
            <person name="Chen C."/>
            <person name="Yan M."/>
            <person name="Daum C."/>
            <person name="Ng V."/>
            <person name="Clum A."/>
            <person name="Steindorff A."/>
            <person name="Ohm R.A."/>
            <person name="Martin F."/>
            <person name="Silar P."/>
            <person name="Natvig D.O."/>
            <person name="Lalanne C."/>
            <person name="Gautier V."/>
            <person name="Ament-Velasquez S.L."/>
            <person name="Kruys A."/>
            <person name="Hutchinson M.I."/>
            <person name="Powell A.J."/>
            <person name="Barry K."/>
            <person name="Miller A.N."/>
            <person name="Grigoriev I.V."/>
            <person name="Debuchy R."/>
            <person name="Gladieux P."/>
            <person name="Hiltunen Thoren M."/>
            <person name="Johannesson H."/>
        </authorList>
    </citation>
    <scope>NUCLEOTIDE SEQUENCE [LARGE SCALE GENOMIC DNA]</scope>
    <source>
        <strain evidence="6 7">FGSC 10403</strain>
    </source>
</reference>